<evidence type="ECO:0000313" key="3">
    <source>
        <dbReference type="Proteomes" id="UP001519460"/>
    </source>
</evidence>
<comment type="caution">
    <text evidence="2">The sequence shown here is derived from an EMBL/GenBank/DDBJ whole genome shotgun (WGS) entry which is preliminary data.</text>
</comment>
<sequence>ALTDTSFLPTNIEPKPQRNASHCPPRLVTTGPERVKKSRFQKWKPAAQGAQPPCWETQWAGLFSLAEGVTLARNAAPKRRNSPTCSALELCPCRALRLICNKIEKSEEFENGRRHRHQMCACLLSELGDPETPHEFQHHCQRPSGLGDFQLCWDEAQVQELKQHRHGLMVLGLPHVLSLGESRWESLRYISSRSWHQVSDVSRVSHVDAGTGLLLELQCVSCSADRALR</sequence>
<dbReference type="EMBL" id="JACVVK020000036">
    <property type="protein sequence ID" value="KAK7500541.1"/>
    <property type="molecule type" value="Genomic_DNA"/>
</dbReference>
<feature type="non-terminal residue" evidence="2">
    <location>
        <position position="1"/>
    </location>
</feature>
<feature type="non-terminal residue" evidence="2">
    <location>
        <position position="229"/>
    </location>
</feature>
<keyword evidence="3" id="KW-1185">Reference proteome</keyword>
<accession>A0ABD0LMR3</accession>
<evidence type="ECO:0000256" key="1">
    <source>
        <dbReference type="SAM" id="MobiDB-lite"/>
    </source>
</evidence>
<reference evidence="2 3" key="1">
    <citation type="journal article" date="2023" name="Sci. Data">
        <title>Genome assembly of the Korean intertidal mud-creeper Batillaria attramentaria.</title>
        <authorList>
            <person name="Patra A.K."/>
            <person name="Ho P.T."/>
            <person name="Jun S."/>
            <person name="Lee S.J."/>
            <person name="Kim Y."/>
            <person name="Won Y.J."/>
        </authorList>
    </citation>
    <scope>NUCLEOTIDE SEQUENCE [LARGE SCALE GENOMIC DNA]</scope>
    <source>
        <strain evidence="2">Wonlab-2016</strain>
    </source>
</reference>
<proteinExistence type="predicted"/>
<feature type="region of interest" description="Disordered" evidence="1">
    <location>
        <begin position="1"/>
        <end position="28"/>
    </location>
</feature>
<organism evidence="2 3">
    <name type="scientific">Batillaria attramentaria</name>
    <dbReference type="NCBI Taxonomy" id="370345"/>
    <lineage>
        <taxon>Eukaryota</taxon>
        <taxon>Metazoa</taxon>
        <taxon>Spiralia</taxon>
        <taxon>Lophotrochozoa</taxon>
        <taxon>Mollusca</taxon>
        <taxon>Gastropoda</taxon>
        <taxon>Caenogastropoda</taxon>
        <taxon>Sorbeoconcha</taxon>
        <taxon>Cerithioidea</taxon>
        <taxon>Batillariidae</taxon>
        <taxon>Batillaria</taxon>
    </lineage>
</organism>
<dbReference type="Proteomes" id="UP001519460">
    <property type="component" value="Unassembled WGS sequence"/>
</dbReference>
<protein>
    <submittedName>
        <fullName evidence="2">Uncharacterized protein</fullName>
    </submittedName>
</protein>
<name>A0ABD0LMR3_9CAEN</name>
<dbReference type="AlphaFoldDB" id="A0ABD0LMR3"/>
<gene>
    <name evidence="2" type="ORF">BaRGS_00008116</name>
</gene>
<evidence type="ECO:0000313" key="2">
    <source>
        <dbReference type="EMBL" id="KAK7500541.1"/>
    </source>
</evidence>